<evidence type="ECO:0000313" key="3">
    <source>
        <dbReference type="Proteomes" id="UP000799766"/>
    </source>
</evidence>
<dbReference type="InterPro" id="IPR010730">
    <property type="entry name" value="HET"/>
</dbReference>
<dbReference type="InterPro" id="IPR052895">
    <property type="entry name" value="HetReg/Transcr_Mod"/>
</dbReference>
<dbReference type="Proteomes" id="UP000799766">
    <property type="component" value="Unassembled WGS sequence"/>
</dbReference>
<evidence type="ECO:0000313" key="2">
    <source>
        <dbReference type="EMBL" id="KAF2453718.1"/>
    </source>
</evidence>
<dbReference type="PANTHER" id="PTHR24148">
    <property type="entry name" value="ANKYRIN REPEAT DOMAIN-CONTAINING PROTEIN 39 HOMOLOG-RELATED"/>
    <property type="match status" value="1"/>
</dbReference>
<protein>
    <recommendedName>
        <fullName evidence="1">Heterokaryon incompatibility domain-containing protein</fullName>
    </recommendedName>
</protein>
<reference evidence="2" key="1">
    <citation type="journal article" date="2020" name="Stud. Mycol.">
        <title>101 Dothideomycetes genomes: a test case for predicting lifestyles and emergence of pathogens.</title>
        <authorList>
            <person name="Haridas S."/>
            <person name="Albert R."/>
            <person name="Binder M."/>
            <person name="Bloem J."/>
            <person name="Labutti K."/>
            <person name="Salamov A."/>
            <person name="Andreopoulos B."/>
            <person name="Baker S."/>
            <person name="Barry K."/>
            <person name="Bills G."/>
            <person name="Bluhm B."/>
            <person name="Cannon C."/>
            <person name="Castanera R."/>
            <person name="Culley D."/>
            <person name="Daum C."/>
            <person name="Ezra D."/>
            <person name="Gonzalez J."/>
            <person name="Henrissat B."/>
            <person name="Kuo A."/>
            <person name="Liang C."/>
            <person name="Lipzen A."/>
            <person name="Lutzoni F."/>
            <person name="Magnuson J."/>
            <person name="Mondo S."/>
            <person name="Nolan M."/>
            <person name="Ohm R."/>
            <person name="Pangilinan J."/>
            <person name="Park H.-J."/>
            <person name="Ramirez L."/>
            <person name="Alfaro M."/>
            <person name="Sun H."/>
            <person name="Tritt A."/>
            <person name="Yoshinaga Y."/>
            <person name="Zwiers L.-H."/>
            <person name="Turgeon B."/>
            <person name="Goodwin S."/>
            <person name="Spatafora J."/>
            <person name="Crous P."/>
            <person name="Grigoriev I."/>
        </authorList>
    </citation>
    <scope>NUCLEOTIDE SEQUENCE</scope>
    <source>
        <strain evidence="2">ATCC 16933</strain>
    </source>
</reference>
<gene>
    <name evidence="2" type="ORF">BDY21DRAFT_292373</name>
</gene>
<dbReference type="Pfam" id="PF06985">
    <property type="entry name" value="HET"/>
    <property type="match status" value="1"/>
</dbReference>
<evidence type="ECO:0000259" key="1">
    <source>
        <dbReference type="Pfam" id="PF06985"/>
    </source>
</evidence>
<sequence length="559" mass="61586">MSPPDSVADRLVELQTLSQLFESRFERDGNDDDLRHAVTHLGSALAECKNAEESESLRSSIAALKLRLNEVVVPTVLEIPFDQVSDEPVSIAHAQPCKMRFIHCRSLADRRSLRVLEFASIPPGRYVPLSYVWKGLGAPAGQPGSSFMTIRGAGDADPISVSVLRLCCTAALRHHVELLWLDGLCIQQESPADKNWQIQRMYDVYRLSALCLIVPGGLAQLAPLGTPTAWIHRAWTLQEAVAPPRSECLFAWDEGDTMLQAHFTLILREIGPGAAIAEYEWLLQMCLLGRAGFQSDSDRKTDVRLLGGEQDQFQLRALVGAHDLVGKEGLANAIWRSSISRAASRPADKVFSTMGVLGVTLDPSQFAPDDWRGATIALMQALLNQGKHAEWLCIAPELGVSGEIGTLPALPDTGPDGRAVADTPQGRRSVSELVHDSWWMLENAPQGSMSDDGYLEFHTRMACIQEVDSNSDCERSFSSVTGKDWKLLPKSDEKVLAAFIGRKSAYLNATYGSFYNPANRVLMLLEEAALGKYRVVDYAFVEEQIIKGDQWQGKTVEVR</sequence>
<proteinExistence type="predicted"/>
<accession>A0A6A6NQ64</accession>
<keyword evidence="3" id="KW-1185">Reference proteome</keyword>
<dbReference type="OrthoDB" id="3778324at2759"/>
<feature type="domain" description="Heterokaryon incompatibility" evidence="1">
    <location>
        <begin position="126"/>
        <end position="216"/>
    </location>
</feature>
<dbReference type="PANTHER" id="PTHR24148:SF64">
    <property type="entry name" value="HETEROKARYON INCOMPATIBILITY DOMAIN-CONTAINING PROTEIN"/>
    <property type="match status" value="1"/>
</dbReference>
<organism evidence="2 3">
    <name type="scientific">Lineolata rhizophorae</name>
    <dbReference type="NCBI Taxonomy" id="578093"/>
    <lineage>
        <taxon>Eukaryota</taxon>
        <taxon>Fungi</taxon>
        <taxon>Dikarya</taxon>
        <taxon>Ascomycota</taxon>
        <taxon>Pezizomycotina</taxon>
        <taxon>Dothideomycetes</taxon>
        <taxon>Dothideomycetes incertae sedis</taxon>
        <taxon>Lineolatales</taxon>
        <taxon>Lineolataceae</taxon>
        <taxon>Lineolata</taxon>
    </lineage>
</organism>
<dbReference type="AlphaFoldDB" id="A0A6A6NQ64"/>
<dbReference type="EMBL" id="MU001695">
    <property type="protein sequence ID" value="KAF2453718.1"/>
    <property type="molecule type" value="Genomic_DNA"/>
</dbReference>
<name>A0A6A6NQ64_9PEZI</name>